<dbReference type="Gene3D" id="1.20.1720.10">
    <property type="entry name" value="Multidrug resistance protein D"/>
    <property type="match status" value="1"/>
</dbReference>
<proteinExistence type="predicted"/>
<evidence type="ECO:0000256" key="4">
    <source>
        <dbReference type="ARBA" id="ARBA00023136"/>
    </source>
</evidence>
<dbReference type="CDD" id="cd17502">
    <property type="entry name" value="MFS_Azr1_MDR_like"/>
    <property type="match status" value="1"/>
</dbReference>
<accession>A0A9P7YSK5</accession>
<dbReference type="PANTHER" id="PTHR23501">
    <property type="entry name" value="MAJOR FACILITATOR SUPERFAMILY"/>
    <property type="match status" value="1"/>
</dbReference>
<protein>
    <submittedName>
        <fullName evidence="8">Major facilitator superfamily transporter</fullName>
    </submittedName>
</protein>
<comment type="subcellular location">
    <subcellularLocation>
        <location evidence="1">Membrane</location>
        <topology evidence="1">Multi-pass membrane protein</topology>
    </subcellularLocation>
</comment>
<feature type="transmembrane region" description="Helical" evidence="6">
    <location>
        <begin position="620"/>
        <end position="639"/>
    </location>
</feature>
<evidence type="ECO:0000256" key="5">
    <source>
        <dbReference type="SAM" id="MobiDB-lite"/>
    </source>
</evidence>
<feature type="transmembrane region" description="Helical" evidence="6">
    <location>
        <begin position="241"/>
        <end position="265"/>
    </location>
</feature>
<feature type="compositionally biased region" description="Basic residues" evidence="5">
    <location>
        <begin position="1"/>
        <end position="10"/>
    </location>
</feature>
<evidence type="ECO:0000256" key="6">
    <source>
        <dbReference type="SAM" id="Phobius"/>
    </source>
</evidence>
<dbReference type="EMBL" id="MU251369">
    <property type="protein sequence ID" value="KAG9238460.1"/>
    <property type="molecule type" value="Genomic_DNA"/>
</dbReference>
<dbReference type="InterPro" id="IPR036259">
    <property type="entry name" value="MFS_trans_sf"/>
</dbReference>
<keyword evidence="2 6" id="KW-0812">Transmembrane</keyword>
<sequence>MVRTRGRSGNRSHESSPSITERTGLLSAVENGPSNHGAVAQNYAIEDPDTDEDIDPNEFDNLLARSESITTGLGIEVGSQETAMLRGPRKYSSSRPRARRPPSQTGSPSKSFSTFGSDHEAIQEENEVEEEGLEAKSAFLAGVSVTRFWLIFSGILATVFVSCFDSTIMVSSHPIITSYFHSSNSASWLSTAFLLTSTSFQPLFGRLSDTIGRKPPYVFTIVVFLGATLWCALAQSVMSFIMARAVCGLGAGGMMTMGSIITSDLVPIEIRGAYQSYINIVFGIGSALGAALGGAIADHLGWRWEFGIQIPALMACLLLAYFTVPSDLGLRKGTQRKTLWEAMKVFDFKGSLLLTSSTTFLILGLNLGGNVYPWSHPIVVASLVIFAIASPAFIYVESHVDRPIMPPGLLFRNPRASLIISNFVGAIVTNAVMFNIPLYFQAVLLESATSSGLRLIIPTIAASCVGTATGFTITWTKRLKPPLVAGVIFLVLGTTGLSFLRRGLPEWAYLVVLAPTSMGQGFMFPATFMAVLAVSSQAEQAVVTSTLMLWRAIGTVLGVATSSLVLQNALYHYLERMVSGPEKEHVIQEVRKSVLAIPKLEPFYREQVIDSYAASLRATFIMASVFSLVAFTLTVRLKLPMLGQRKQMLV</sequence>
<feature type="compositionally biased region" description="Polar residues" evidence="5">
    <location>
        <begin position="104"/>
        <end position="116"/>
    </location>
</feature>
<evidence type="ECO:0000256" key="3">
    <source>
        <dbReference type="ARBA" id="ARBA00022989"/>
    </source>
</evidence>
<dbReference type="AlphaFoldDB" id="A0A9P7YSK5"/>
<feature type="transmembrane region" description="Helical" evidence="6">
    <location>
        <begin position="547"/>
        <end position="566"/>
    </location>
</feature>
<evidence type="ECO:0000313" key="8">
    <source>
        <dbReference type="EMBL" id="KAG9238460.1"/>
    </source>
</evidence>
<dbReference type="Gene3D" id="1.20.1250.20">
    <property type="entry name" value="MFS general substrate transporter like domains"/>
    <property type="match status" value="1"/>
</dbReference>
<feature type="transmembrane region" description="Helical" evidence="6">
    <location>
        <begin position="277"/>
        <end position="296"/>
    </location>
</feature>
<feature type="transmembrane region" description="Helical" evidence="6">
    <location>
        <begin position="188"/>
        <end position="205"/>
    </location>
</feature>
<dbReference type="GO" id="GO:0015174">
    <property type="term" value="F:basic amino acid transmembrane transporter activity"/>
    <property type="evidence" value="ECO:0007669"/>
    <property type="project" value="TreeGrafter"/>
</dbReference>
<feature type="transmembrane region" description="Helical" evidence="6">
    <location>
        <begin position="378"/>
        <end position="396"/>
    </location>
</feature>
<feature type="transmembrane region" description="Helical" evidence="6">
    <location>
        <begin position="148"/>
        <end position="168"/>
    </location>
</feature>
<dbReference type="SUPFAM" id="SSF103473">
    <property type="entry name" value="MFS general substrate transporter"/>
    <property type="match status" value="1"/>
</dbReference>
<evidence type="ECO:0000256" key="2">
    <source>
        <dbReference type="ARBA" id="ARBA00022692"/>
    </source>
</evidence>
<evidence type="ECO:0000256" key="1">
    <source>
        <dbReference type="ARBA" id="ARBA00004141"/>
    </source>
</evidence>
<feature type="region of interest" description="Disordered" evidence="5">
    <location>
        <begin position="74"/>
        <end position="128"/>
    </location>
</feature>
<feature type="domain" description="Major facilitator superfamily (MFS) profile" evidence="7">
    <location>
        <begin position="151"/>
        <end position="642"/>
    </location>
</feature>
<dbReference type="PROSITE" id="PS50850">
    <property type="entry name" value="MFS"/>
    <property type="match status" value="1"/>
</dbReference>
<feature type="region of interest" description="Disordered" evidence="5">
    <location>
        <begin position="1"/>
        <end position="57"/>
    </location>
</feature>
<feature type="transmembrane region" description="Helical" evidence="6">
    <location>
        <begin position="483"/>
        <end position="501"/>
    </location>
</feature>
<reference evidence="8" key="1">
    <citation type="journal article" date="2021" name="IMA Fungus">
        <title>Genomic characterization of three marine fungi, including Emericellopsis atlantica sp. nov. with signatures of a generalist lifestyle and marine biomass degradation.</title>
        <authorList>
            <person name="Hagestad O.C."/>
            <person name="Hou L."/>
            <person name="Andersen J.H."/>
            <person name="Hansen E.H."/>
            <person name="Altermark B."/>
            <person name="Li C."/>
            <person name="Kuhnert E."/>
            <person name="Cox R.J."/>
            <person name="Crous P.W."/>
            <person name="Spatafora J.W."/>
            <person name="Lail K."/>
            <person name="Amirebrahimi M."/>
            <person name="Lipzen A."/>
            <person name="Pangilinan J."/>
            <person name="Andreopoulos W."/>
            <person name="Hayes R.D."/>
            <person name="Ng V."/>
            <person name="Grigoriev I.V."/>
            <person name="Jackson S.A."/>
            <person name="Sutton T.D.S."/>
            <person name="Dobson A.D.W."/>
            <person name="Rama T."/>
        </authorList>
    </citation>
    <scope>NUCLEOTIDE SEQUENCE</scope>
    <source>
        <strain evidence="8">TRa018bII</strain>
    </source>
</reference>
<dbReference type="InterPro" id="IPR011701">
    <property type="entry name" value="MFS"/>
</dbReference>
<keyword evidence="3 6" id="KW-1133">Transmembrane helix</keyword>
<feature type="transmembrane region" description="Helical" evidence="6">
    <location>
        <begin position="417"/>
        <end position="440"/>
    </location>
</feature>
<keyword evidence="4 6" id="KW-0472">Membrane</keyword>
<keyword evidence="9" id="KW-1185">Reference proteome</keyword>
<feature type="transmembrane region" description="Helical" evidence="6">
    <location>
        <begin position="351"/>
        <end position="372"/>
    </location>
</feature>
<dbReference type="Pfam" id="PF07690">
    <property type="entry name" value="MFS_1"/>
    <property type="match status" value="1"/>
</dbReference>
<dbReference type="GO" id="GO:0000329">
    <property type="term" value="C:fungal-type vacuole membrane"/>
    <property type="evidence" value="ECO:0007669"/>
    <property type="project" value="TreeGrafter"/>
</dbReference>
<name>A0A9P7YSK5_9HELO</name>
<gene>
    <name evidence="8" type="ORF">BJ875DRAFT_39041</name>
</gene>
<feature type="transmembrane region" description="Helical" evidence="6">
    <location>
        <begin position="507"/>
        <end position="535"/>
    </location>
</feature>
<comment type="caution">
    <text evidence="8">The sequence shown here is derived from an EMBL/GenBank/DDBJ whole genome shotgun (WGS) entry which is preliminary data.</text>
</comment>
<dbReference type="InterPro" id="IPR020846">
    <property type="entry name" value="MFS_dom"/>
</dbReference>
<evidence type="ECO:0000259" key="7">
    <source>
        <dbReference type="PROSITE" id="PS50850"/>
    </source>
</evidence>
<dbReference type="FunFam" id="1.20.1720.10:FF:000024">
    <property type="entry name" value="MFS multidrug transporter, putative"/>
    <property type="match status" value="1"/>
</dbReference>
<feature type="transmembrane region" description="Helical" evidence="6">
    <location>
        <begin position="308"/>
        <end position="330"/>
    </location>
</feature>
<feature type="transmembrane region" description="Helical" evidence="6">
    <location>
        <begin position="217"/>
        <end position="235"/>
    </location>
</feature>
<organism evidence="8 9">
    <name type="scientific">Amylocarpus encephaloides</name>
    <dbReference type="NCBI Taxonomy" id="45428"/>
    <lineage>
        <taxon>Eukaryota</taxon>
        <taxon>Fungi</taxon>
        <taxon>Dikarya</taxon>
        <taxon>Ascomycota</taxon>
        <taxon>Pezizomycotina</taxon>
        <taxon>Leotiomycetes</taxon>
        <taxon>Helotiales</taxon>
        <taxon>Helotiales incertae sedis</taxon>
        <taxon>Amylocarpus</taxon>
    </lineage>
</organism>
<feature type="transmembrane region" description="Helical" evidence="6">
    <location>
        <begin position="452"/>
        <end position="471"/>
    </location>
</feature>
<dbReference type="Proteomes" id="UP000824998">
    <property type="component" value="Unassembled WGS sequence"/>
</dbReference>
<feature type="compositionally biased region" description="Acidic residues" evidence="5">
    <location>
        <begin position="46"/>
        <end position="57"/>
    </location>
</feature>
<evidence type="ECO:0000313" key="9">
    <source>
        <dbReference type="Proteomes" id="UP000824998"/>
    </source>
</evidence>
<dbReference type="OrthoDB" id="419537at2759"/>
<dbReference type="PANTHER" id="PTHR23501:SF67">
    <property type="entry name" value="MFS MULTIDRUG EFFLUX TRANSPORTER (EUROFUNG)"/>
    <property type="match status" value="1"/>
</dbReference>